<dbReference type="InterPro" id="IPR043971">
    <property type="entry name" value="FUZ/MON1/HPS1_longin_2"/>
</dbReference>
<dbReference type="InterPro" id="IPR043972">
    <property type="entry name" value="FUZ/MON1/HPS1_longin_1"/>
</dbReference>
<comment type="function">
    <text evidence="4">Required for multiple vacuole delivery pathways including the cytoplasm to vacuole transport (Cvt), autophagy, pexophagy and endocytosis.</text>
</comment>
<evidence type="ECO:0000256" key="2">
    <source>
        <dbReference type="ARBA" id="ARBA00008968"/>
    </source>
</evidence>
<keyword evidence="9" id="KW-1185">Reference proteome</keyword>
<keyword evidence="4" id="KW-0967">Endosome</keyword>
<evidence type="ECO:0000256" key="4">
    <source>
        <dbReference type="RuleBase" id="RU367048"/>
    </source>
</evidence>
<dbReference type="GO" id="GO:0006623">
    <property type="term" value="P:protein targeting to vacuole"/>
    <property type="evidence" value="ECO:0007669"/>
    <property type="project" value="UniProtKB-UniRule"/>
</dbReference>
<dbReference type="GO" id="GO:0016192">
    <property type="term" value="P:vesicle-mediated transport"/>
    <property type="evidence" value="ECO:0007669"/>
    <property type="project" value="InterPro"/>
</dbReference>
<feature type="domain" description="FUZ/MON1/HPS1 first Longin" evidence="5">
    <location>
        <begin position="182"/>
        <end position="307"/>
    </location>
</feature>
<keyword evidence="4" id="KW-0653">Protein transport</keyword>
<feature type="domain" description="FUZ/MON1/HPS1 second Longin" evidence="6">
    <location>
        <begin position="356"/>
        <end position="459"/>
    </location>
</feature>
<dbReference type="PANTHER" id="PTHR13027:SF7">
    <property type="entry name" value="VACUOLAR FUSION PROTEIN MON1 HOMOLOG"/>
    <property type="match status" value="1"/>
</dbReference>
<dbReference type="GO" id="GO:0000329">
    <property type="term" value="C:fungal-type vacuole membrane"/>
    <property type="evidence" value="ECO:0007669"/>
    <property type="project" value="TreeGrafter"/>
</dbReference>
<dbReference type="GO" id="GO:0032585">
    <property type="term" value="C:multivesicular body membrane"/>
    <property type="evidence" value="ECO:0007669"/>
    <property type="project" value="UniProtKB-SubCell"/>
</dbReference>
<dbReference type="Pfam" id="PF19038">
    <property type="entry name" value="Fuz_longin_3"/>
    <property type="match status" value="1"/>
</dbReference>
<dbReference type="InterPro" id="IPR043970">
    <property type="entry name" value="FUZ/MON1/HPS1_longin_3"/>
</dbReference>
<organism evidence="8 9">
    <name type="scientific">Saccharomyces pastorianus</name>
    <name type="common">Lager yeast</name>
    <name type="synonym">Saccharomyces cerevisiae x Saccharomyces eubayanus</name>
    <dbReference type="NCBI Taxonomy" id="27292"/>
    <lineage>
        <taxon>Eukaryota</taxon>
        <taxon>Fungi</taxon>
        <taxon>Dikarya</taxon>
        <taxon>Ascomycota</taxon>
        <taxon>Saccharomycotina</taxon>
        <taxon>Saccharomycetes</taxon>
        <taxon>Saccharomycetales</taxon>
        <taxon>Saccharomycetaceae</taxon>
        <taxon>Saccharomyces</taxon>
    </lineage>
</organism>
<evidence type="ECO:0000256" key="3">
    <source>
        <dbReference type="ARBA" id="ARBA00018132"/>
    </source>
</evidence>
<dbReference type="AlphaFoldDB" id="A0A6C1DS77"/>
<evidence type="ECO:0000259" key="5">
    <source>
        <dbReference type="Pfam" id="PF19036"/>
    </source>
</evidence>
<keyword evidence="4" id="KW-0072">Autophagy</keyword>
<keyword evidence="4" id="KW-0472">Membrane</keyword>
<sequence length="644" mass="73629">MNLNESYLDAEIPKGQLKHSKSGNFEGIPIVATTSEPTTSVNLDETFFKKAPIAMPICDDHSVSKSTSVNSLNTTYLASRRSPLQTKKLQAKNNLLSADLAKSNDDTTRALNSPKKDFGPYLDSENDIRSRLAESIYSMETSIRGSELQRRPYVSNEIPNVFKFSKFNSNCKLNESQTFCDKNFFIFTSAGKPIYCMHGKDEQIMSYTGLVNTVISYFQVNGPSELKTISTLTSGKRLTFLDKSPILLMAQSERGESSNELLNQLDFLYSYILSSLSERQLLRLFSKRENFDLRNYLETTDFENLDEICSLICNRMFPDLLLNSLQCLPFNHSSRLKLQNVVLQQLEKRQDIPRGTLLYGLIIAPQNKLCCVLRPRGHTLHTTDLHLLFCLISHQFQNLDETQELWVPICFPKFNSSGFLYCYIKFLPNDTHSNEKSALVLISAQKDAFFSLKSFSDELIIKLEKEKLLKKINTSKGFKLSDIPAPMVHHFIYKSKQNVQYVMPHFEVNSNIALDSSQGLEYELKLKTYYQQLHGTVVRDNGNLLSRSMLNFVRWSSKDNEDLAMDETRMDFSELDEYIIGNSSFKQESVNMVGMAWVTPTFELYLIGNNGIVDKRVLFKSARKVANWCQKHESRLFISDGAVF</sequence>
<comment type="similarity">
    <text evidence="2 4">Belongs to the MON1/SAND family.</text>
</comment>
<protein>
    <recommendedName>
        <fullName evidence="3 4">Vacuolar fusion protein MON1</fullName>
    </recommendedName>
</protein>
<gene>
    <name evidence="8" type="primary">MON1_1</name>
    <name evidence="8" type="ORF">GRS66_001697</name>
</gene>
<evidence type="ECO:0000313" key="9">
    <source>
        <dbReference type="Proteomes" id="UP000501346"/>
    </source>
</evidence>
<feature type="domain" description="FUZ/MON1/HPS1 third Longin" evidence="7">
    <location>
        <begin position="487"/>
        <end position="633"/>
    </location>
</feature>
<reference evidence="8 9" key="1">
    <citation type="journal article" date="2019" name="BMC Genomics">
        <title>Chromosome level assembly and comparative genome analysis confirm lager-brewing yeasts originated from a single hybridization.</title>
        <authorList>
            <person name="Salazar A.N."/>
            <person name="Gorter de Vries A.R."/>
            <person name="van den Broek M."/>
            <person name="Brouwers N."/>
            <person name="de la Torre Cortes P."/>
            <person name="Kuijpers N.G.A."/>
            <person name="Daran J.G."/>
            <person name="Abeel T."/>
        </authorList>
    </citation>
    <scope>NUCLEOTIDE SEQUENCE [LARGE SCALE GENOMIC DNA]</scope>
    <source>
        <strain evidence="8 9">CBS 1483</strain>
    </source>
</reference>
<dbReference type="GO" id="GO:0035658">
    <property type="term" value="C:Mon1-Ccz1 complex"/>
    <property type="evidence" value="ECO:0007669"/>
    <property type="project" value="TreeGrafter"/>
</dbReference>
<dbReference type="PRINTS" id="PR01546">
    <property type="entry name" value="YEAST73DUF"/>
</dbReference>
<dbReference type="Proteomes" id="UP000501346">
    <property type="component" value="Chromosome ScVII"/>
</dbReference>
<dbReference type="PANTHER" id="PTHR13027">
    <property type="entry name" value="SAND PROTEIN-RELATED"/>
    <property type="match status" value="1"/>
</dbReference>
<keyword evidence="4" id="KW-0926">Vacuole</keyword>
<evidence type="ECO:0000259" key="7">
    <source>
        <dbReference type="Pfam" id="PF19038"/>
    </source>
</evidence>
<proteinExistence type="inferred from homology"/>
<evidence type="ECO:0000259" key="6">
    <source>
        <dbReference type="Pfam" id="PF19037"/>
    </source>
</evidence>
<name>A0A6C1DS77_SACPS</name>
<accession>A0A6C1DS77</accession>
<dbReference type="EMBL" id="CP048988">
    <property type="protein sequence ID" value="QID79433.1"/>
    <property type="molecule type" value="Genomic_DNA"/>
</dbReference>
<keyword evidence="4" id="KW-0813">Transport</keyword>
<comment type="subcellular location">
    <subcellularLocation>
        <location evidence="4">Endosome</location>
        <location evidence="4">Multivesicular body membrane</location>
        <topology evidence="4">Peripheral membrane protein</topology>
    </subcellularLocation>
    <subcellularLocation>
        <location evidence="1 4">Prevacuolar compartment membrane</location>
        <topology evidence="1 4">Peripheral membrane protein</topology>
    </subcellularLocation>
    <subcellularLocation>
        <location evidence="4">Vacuole membrane</location>
        <topology evidence="4">Peripheral membrane protein</topology>
    </subcellularLocation>
</comment>
<dbReference type="Pfam" id="PF19037">
    <property type="entry name" value="Fuz_longin_2"/>
    <property type="match status" value="1"/>
</dbReference>
<evidence type="ECO:0000313" key="8">
    <source>
        <dbReference type="EMBL" id="QID79433.1"/>
    </source>
</evidence>
<dbReference type="GO" id="GO:0006914">
    <property type="term" value="P:autophagy"/>
    <property type="evidence" value="ECO:0007669"/>
    <property type="project" value="UniProtKB-UniRule"/>
</dbReference>
<dbReference type="InterPro" id="IPR004353">
    <property type="entry name" value="Mon1"/>
</dbReference>
<dbReference type="Pfam" id="PF19036">
    <property type="entry name" value="Fuz_longin_1"/>
    <property type="match status" value="1"/>
</dbReference>
<dbReference type="OrthoDB" id="272411at2759"/>
<evidence type="ECO:0000256" key="1">
    <source>
        <dbReference type="ARBA" id="ARBA00004380"/>
    </source>
</evidence>